<keyword evidence="1" id="KW-1133">Transmembrane helix</keyword>
<keyword evidence="4" id="KW-1185">Reference proteome</keyword>
<protein>
    <submittedName>
        <fullName evidence="2">Uncharacterized protein</fullName>
    </submittedName>
</protein>
<name>A0A6H9T601_9BURK</name>
<gene>
    <name evidence="3" type="ORF">BLA24064_00632</name>
    <name evidence="2" type="ORF">F7R21_00365</name>
</gene>
<dbReference type="EMBL" id="VZOJ01000001">
    <property type="protein sequence ID" value="KAB0644807.1"/>
    <property type="molecule type" value="Genomic_DNA"/>
</dbReference>
<feature type="transmembrane region" description="Helical" evidence="1">
    <location>
        <begin position="85"/>
        <end position="104"/>
    </location>
</feature>
<sequence length="107" mass="11904">MENAHCTDRFIMNLIVGWLVACWIVMAVNWSSANVDWLRNVTPRMEVAIALVAAIVVLFAIPYLFKKISRLRPSVLFEDVAAKRAAFRGRLIGLCVGLLAGIMVQGM</sequence>
<reference evidence="3 5" key="2">
    <citation type="submission" date="2019-09" db="EMBL/GenBank/DDBJ databases">
        <authorList>
            <person name="Depoorter E."/>
        </authorList>
    </citation>
    <scope>NUCLEOTIDE SEQUENCE [LARGE SCALE GENOMIC DNA]</scope>
    <source>
        <strain evidence="3">LMG 24064</strain>
    </source>
</reference>
<evidence type="ECO:0000313" key="2">
    <source>
        <dbReference type="EMBL" id="KAB0644807.1"/>
    </source>
</evidence>
<dbReference type="RefSeq" id="WP_151062336.1">
    <property type="nucleotide sequence ID" value="NZ_CABVPL010000003.1"/>
</dbReference>
<keyword evidence="1" id="KW-0812">Transmembrane</keyword>
<evidence type="ECO:0000256" key="1">
    <source>
        <dbReference type="SAM" id="Phobius"/>
    </source>
</evidence>
<evidence type="ECO:0000313" key="5">
    <source>
        <dbReference type="Proteomes" id="UP000494222"/>
    </source>
</evidence>
<organism evidence="2 4">
    <name type="scientific">Burkholderia latens</name>
    <dbReference type="NCBI Taxonomy" id="488446"/>
    <lineage>
        <taxon>Bacteria</taxon>
        <taxon>Pseudomonadati</taxon>
        <taxon>Pseudomonadota</taxon>
        <taxon>Betaproteobacteria</taxon>
        <taxon>Burkholderiales</taxon>
        <taxon>Burkholderiaceae</taxon>
        <taxon>Burkholderia</taxon>
        <taxon>Burkholderia cepacia complex</taxon>
    </lineage>
</organism>
<reference evidence="2 4" key="1">
    <citation type="submission" date="2019-09" db="EMBL/GenBank/DDBJ databases">
        <title>Draft genome sequences of 48 bacterial type strains from the CCUG.</title>
        <authorList>
            <person name="Tunovic T."/>
            <person name="Pineiro-Iglesias B."/>
            <person name="Unosson C."/>
            <person name="Inganas E."/>
            <person name="Ohlen M."/>
            <person name="Cardew S."/>
            <person name="Jensie-Markopoulos S."/>
            <person name="Salva-Serra F."/>
            <person name="Jaen-Luchoro D."/>
            <person name="Karlsson R."/>
            <person name="Svensson-Stadler L."/>
            <person name="Chun J."/>
            <person name="Moore E."/>
        </authorList>
    </citation>
    <scope>NUCLEOTIDE SEQUENCE [LARGE SCALE GENOMIC DNA]</scope>
    <source>
        <strain evidence="2 4">CCUG 54555</strain>
    </source>
</reference>
<dbReference type="Proteomes" id="UP000494222">
    <property type="component" value="Unassembled WGS sequence"/>
</dbReference>
<dbReference type="EMBL" id="CABVPL010000003">
    <property type="protein sequence ID" value="VWB17111.1"/>
    <property type="molecule type" value="Genomic_DNA"/>
</dbReference>
<evidence type="ECO:0000313" key="3">
    <source>
        <dbReference type="EMBL" id="VWB17111.1"/>
    </source>
</evidence>
<accession>A0A6H9T601</accession>
<dbReference type="AlphaFoldDB" id="A0A6H9T601"/>
<feature type="transmembrane region" description="Helical" evidence="1">
    <location>
        <begin position="45"/>
        <end position="65"/>
    </location>
</feature>
<keyword evidence="1" id="KW-0472">Membrane</keyword>
<feature type="transmembrane region" description="Helical" evidence="1">
    <location>
        <begin position="12"/>
        <end position="33"/>
    </location>
</feature>
<evidence type="ECO:0000313" key="4">
    <source>
        <dbReference type="Proteomes" id="UP000430232"/>
    </source>
</evidence>
<proteinExistence type="predicted"/>
<dbReference type="Proteomes" id="UP000430232">
    <property type="component" value="Unassembled WGS sequence"/>
</dbReference>
<dbReference type="GeneID" id="99787902"/>